<dbReference type="GO" id="GO:0016787">
    <property type="term" value="F:hydrolase activity"/>
    <property type="evidence" value="ECO:0007669"/>
    <property type="project" value="UniProtKB-KW"/>
</dbReference>
<evidence type="ECO:0000259" key="4">
    <source>
        <dbReference type="Pfam" id="PF07687"/>
    </source>
</evidence>
<evidence type="ECO:0000313" key="6">
    <source>
        <dbReference type="Proteomes" id="UP000302163"/>
    </source>
</evidence>
<feature type="binding site" evidence="2">
    <location>
        <position position="137"/>
    </location>
    <ligand>
        <name>Mn(2+)</name>
        <dbReference type="ChEBI" id="CHEBI:29035"/>
        <label>2</label>
    </ligand>
</feature>
<evidence type="ECO:0000256" key="2">
    <source>
        <dbReference type="PIRSR" id="PIRSR005962-1"/>
    </source>
</evidence>
<dbReference type="Pfam" id="PF07687">
    <property type="entry name" value="M20_dimer"/>
    <property type="match status" value="1"/>
</dbReference>
<dbReference type="RefSeq" id="WP_138095584.1">
    <property type="nucleotide sequence ID" value="NZ_CP040428.1"/>
</dbReference>
<dbReference type="PANTHER" id="PTHR11014:SF63">
    <property type="entry name" value="METALLOPEPTIDASE, PUTATIVE (AFU_ORTHOLOGUE AFUA_6G09600)-RELATED"/>
    <property type="match status" value="1"/>
</dbReference>
<keyword evidence="1 5" id="KW-0378">Hydrolase</keyword>
<feature type="binding site" evidence="2">
    <location>
        <position position="212"/>
    </location>
    <ligand>
        <name>Mn(2+)</name>
        <dbReference type="ChEBI" id="CHEBI:29035"/>
        <label>2</label>
    </ligand>
</feature>
<dbReference type="Pfam" id="PF01546">
    <property type="entry name" value="Peptidase_M20"/>
    <property type="match status" value="1"/>
</dbReference>
<dbReference type="Gene3D" id="3.40.630.10">
    <property type="entry name" value="Zn peptidases"/>
    <property type="match status" value="1"/>
</dbReference>
<dbReference type="Gene3D" id="3.30.70.360">
    <property type="match status" value="1"/>
</dbReference>
<dbReference type="SUPFAM" id="SSF53187">
    <property type="entry name" value="Zn-dependent exopeptidases"/>
    <property type="match status" value="1"/>
</dbReference>
<dbReference type="PANTHER" id="PTHR11014">
    <property type="entry name" value="PEPTIDASE M20 FAMILY MEMBER"/>
    <property type="match status" value="1"/>
</dbReference>
<dbReference type="OrthoDB" id="9777385at2"/>
<dbReference type="InterPro" id="IPR011650">
    <property type="entry name" value="Peptidase_M20_dimer"/>
</dbReference>
<comment type="cofactor">
    <cofactor evidence="2">
        <name>Mn(2+)</name>
        <dbReference type="ChEBI" id="CHEBI:29035"/>
    </cofactor>
    <text evidence="2">The Mn(2+) ion enhances activity.</text>
</comment>
<feature type="domain" description="Peptidase M20 dimerisation" evidence="4">
    <location>
        <begin position="234"/>
        <end position="323"/>
    </location>
</feature>
<dbReference type="PROSITE" id="PS51257">
    <property type="entry name" value="PROKAR_LIPOPROTEIN"/>
    <property type="match status" value="1"/>
</dbReference>
<gene>
    <name evidence="5" type="ORF">FEM41_08600</name>
</gene>
<dbReference type="KEGG" id="izh:FEM41_08600"/>
<feature type="binding site" evidence="2">
    <location>
        <position position="139"/>
    </location>
    <ligand>
        <name>Mn(2+)</name>
        <dbReference type="ChEBI" id="CHEBI:29035"/>
        <label>2</label>
    </ligand>
</feature>
<keyword evidence="2" id="KW-0479">Metal-binding</keyword>
<protein>
    <submittedName>
        <fullName evidence="5">Amidohydrolase</fullName>
    </submittedName>
</protein>
<accession>A0A4V1G7H9</accession>
<proteinExistence type="predicted"/>
<sequence>MKTGTRSLLFSAVIAACAFQASAQVGSEDWVAAAAEGVAPQVIDWRHHIHQHPELGNQEVETAKLVAGQLRAFGIDVRTGVAKTGVVGVLKGGKPGPVMALRADMDALPVKEQTGLPFASHATATWQGKKVDVMHACGHDAHTAMLLGAAKVLAESRDKIAGTVVFLFQPAEEGQSDVDPYTSDKPLSYGAKGMIEEGALDNPKVDVVFGLHVMSGSPTGQLSWKSDAILNSADSYRITVTGRQSHGSMPWAGVDPITTAAQIINGMQTLVSRRADLTQGIGVVSVGNIHGGTAGNIIPNEVTMEGTIRSNAPGIRDTLLQSLPPLAENIAKANQAQAKVTIADGVPVTMNDDALTRAMEPSLKKAANNKVVVLKSNASPSEDFSYYAEKVPGLFVFLGATPPDQDMSKAASNHSPQFIVDDNTLVTGVRTHLRFVMDYPQTRSSAAPGA</sequence>
<evidence type="ECO:0000313" key="5">
    <source>
        <dbReference type="EMBL" id="QCT19707.1"/>
    </source>
</evidence>
<dbReference type="PIRSF" id="PIRSF005962">
    <property type="entry name" value="Pept_M20D_amidohydro"/>
    <property type="match status" value="1"/>
</dbReference>
<dbReference type="InterPro" id="IPR002933">
    <property type="entry name" value="Peptidase_M20"/>
</dbReference>
<dbReference type="Proteomes" id="UP000302163">
    <property type="component" value="Chromosome"/>
</dbReference>
<organism evidence="5 6">
    <name type="scientific">Jejubacter calystegiae</name>
    <dbReference type="NCBI Taxonomy" id="2579935"/>
    <lineage>
        <taxon>Bacteria</taxon>
        <taxon>Pseudomonadati</taxon>
        <taxon>Pseudomonadota</taxon>
        <taxon>Gammaproteobacteria</taxon>
        <taxon>Enterobacterales</taxon>
        <taxon>Enterobacteriaceae</taxon>
        <taxon>Jejubacter</taxon>
    </lineage>
</organism>
<feature type="binding site" evidence="2">
    <location>
        <position position="414"/>
    </location>
    <ligand>
        <name>Mn(2+)</name>
        <dbReference type="ChEBI" id="CHEBI:29035"/>
        <label>2</label>
    </ligand>
</feature>
<reference evidence="5 6" key="1">
    <citation type="submission" date="2019-05" db="EMBL/GenBank/DDBJ databases">
        <title>Complete genome sequence of Izhakiella calystegiae KSNA2, an endophyte isolated from beach morning glory (Calystegia soldanella).</title>
        <authorList>
            <person name="Jiang L."/>
            <person name="Jeong J.C."/>
            <person name="Kim C.Y."/>
            <person name="Kim D.H."/>
            <person name="Kim S.W."/>
            <person name="Lee j."/>
        </authorList>
    </citation>
    <scope>NUCLEOTIDE SEQUENCE [LARGE SCALE GENOMIC DNA]</scope>
    <source>
        <strain evidence="5 6">KSNA2</strain>
    </source>
</reference>
<keyword evidence="6" id="KW-1185">Reference proteome</keyword>
<dbReference type="AlphaFoldDB" id="A0A4V1G7H9"/>
<feature type="chain" id="PRO_5020407141" evidence="3">
    <location>
        <begin position="24"/>
        <end position="450"/>
    </location>
</feature>
<dbReference type="InterPro" id="IPR036264">
    <property type="entry name" value="Bact_exopeptidase_dim_dom"/>
</dbReference>
<feature type="binding site" evidence="2">
    <location>
        <position position="173"/>
    </location>
    <ligand>
        <name>Mn(2+)</name>
        <dbReference type="ChEBI" id="CHEBI:29035"/>
        <label>1</label>
    </ligand>
</feature>
<name>A0A4V1G7H9_9ENTR</name>
<dbReference type="GO" id="GO:0046872">
    <property type="term" value="F:metal ion binding"/>
    <property type="evidence" value="ECO:0007669"/>
    <property type="project" value="UniProtKB-KW"/>
</dbReference>
<dbReference type="InterPro" id="IPR017439">
    <property type="entry name" value="Amidohydrolase"/>
</dbReference>
<evidence type="ECO:0000256" key="3">
    <source>
        <dbReference type="SAM" id="SignalP"/>
    </source>
</evidence>
<keyword evidence="3" id="KW-0732">Signal</keyword>
<feature type="signal peptide" evidence="3">
    <location>
        <begin position="1"/>
        <end position="23"/>
    </location>
</feature>
<dbReference type="NCBIfam" id="TIGR01891">
    <property type="entry name" value="amidohydrolases"/>
    <property type="match status" value="1"/>
</dbReference>
<evidence type="ECO:0000256" key="1">
    <source>
        <dbReference type="ARBA" id="ARBA00022801"/>
    </source>
</evidence>
<dbReference type="EMBL" id="CP040428">
    <property type="protein sequence ID" value="QCT19707.1"/>
    <property type="molecule type" value="Genomic_DNA"/>
</dbReference>
<dbReference type="SUPFAM" id="SSF55031">
    <property type="entry name" value="Bacterial exopeptidase dimerisation domain"/>
    <property type="match status" value="1"/>
</dbReference>
<keyword evidence="2" id="KW-0464">Manganese</keyword>